<keyword evidence="3" id="KW-1185">Reference proteome</keyword>
<name>A0A9Q3INN3_9BASI</name>
<dbReference type="AlphaFoldDB" id="A0A9Q3INN3"/>
<organism evidence="2 3">
    <name type="scientific">Austropuccinia psidii MF-1</name>
    <dbReference type="NCBI Taxonomy" id="1389203"/>
    <lineage>
        <taxon>Eukaryota</taxon>
        <taxon>Fungi</taxon>
        <taxon>Dikarya</taxon>
        <taxon>Basidiomycota</taxon>
        <taxon>Pucciniomycotina</taxon>
        <taxon>Pucciniomycetes</taxon>
        <taxon>Pucciniales</taxon>
        <taxon>Sphaerophragmiaceae</taxon>
        <taxon>Austropuccinia</taxon>
    </lineage>
</organism>
<proteinExistence type="predicted"/>
<reference evidence="2" key="1">
    <citation type="submission" date="2021-03" db="EMBL/GenBank/DDBJ databases">
        <title>Draft genome sequence of rust myrtle Austropuccinia psidii MF-1, a brazilian biotype.</title>
        <authorList>
            <person name="Quecine M.C."/>
            <person name="Pachon D.M.R."/>
            <person name="Bonatelli M.L."/>
            <person name="Correr F.H."/>
            <person name="Franceschini L.M."/>
            <person name="Leite T.F."/>
            <person name="Margarido G.R.A."/>
            <person name="Almeida C.A."/>
            <person name="Ferrarezi J.A."/>
            <person name="Labate C.A."/>
        </authorList>
    </citation>
    <scope>NUCLEOTIDE SEQUENCE</scope>
    <source>
        <strain evidence="2">MF-1</strain>
    </source>
</reference>
<sequence>MKYNAKKKEATKEEAPSQPTSPRIEEEQEKELEKTVFPKLQDSNNPRRCHGQCLQNGPNLDGIQGQGGAKNEIKSFPKEMTLSTDVVNTLTEIKNSILPLKEIKNSSLYFQEKNNNLSSLTKCFVQNQKEIDNIKFLV</sequence>
<dbReference type="EMBL" id="AVOT02052252">
    <property type="protein sequence ID" value="MBW0547185.1"/>
    <property type="molecule type" value="Genomic_DNA"/>
</dbReference>
<comment type="caution">
    <text evidence="2">The sequence shown here is derived from an EMBL/GenBank/DDBJ whole genome shotgun (WGS) entry which is preliminary data.</text>
</comment>
<feature type="compositionally biased region" description="Basic and acidic residues" evidence="1">
    <location>
        <begin position="1"/>
        <end position="15"/>
    </location>
</feature>
<feature type="region of interest" description="Disordered" evidence="1">
    <location>
        <begin position="1"/>
        <end position="47"/>
    </location>
</feature>
<evidence type="ECO:0000256" key="1">
    <source>
        <dbReference type="SAM" id="MobiDB-lite"/>
    </source>
</evidence>
<protein>
    <submittedName>
        <fullName evidence="2">Uncharacterized protein</fullName>
    </submittedName>
</protein>
<dbReference type="Proteomes" id="UP000765509">
    <property type="component" value="Unassembled WGS sequence"/>
</dbReference>
<accession>A0A9Q3INN3</accession>
<evidence type="ECO:0000313" key="2">
    <source>
        <dbReference type="EMBL" id="MBW0547185.1"/>
    </source>
</evidence>
<gene>
    <name evidence="2" type="ORF">O181_086900</name>
</gene>
<evidence type="ECO:0000313" key="3">
    <source>
        <dbReference type="Proteomes" id="UP000765509"/>
    </source>
</evidence>